<sequence length="79" mass="8525">MAIKGKASLTIFFLLLSIVFVPMEVAAAAAARKLAETANTGSESSTLWPIFSGCFLVTKWGLWFSTGEPSFVQNLIINL</sequence>
<evidence type="ECO:0000256" key="1">
    <source>
        <dbReference type="SAM" id="SignalP"/>
    </source>
</evidence>
<dbReference type="AlphaFoldDB" id="A0A822Z148"/>
<comment type="caution">
    <text evidence="2">The sequence shown here is derived from an EMBL/GenBank/DDBJ whole genome shotgun (WGS) entry which is preliminary data.</text>
</comment>
<protein>
    <submittedName>
        <fullName evidence="2">Uncharacterized protein</fullName>
    </submittedName>
</protein>
<keyword evidence="1" id="KW-0732">Signal</keyword>
<proteinExistence type="predicted"/>
<organism evidence="2 3">
    <name type="scientific">Nelumbo nucifera</name>
    <name type="common">Sacred lotus</name>
    <dbReference type="NCBI Taxonomy" id="4432"/>
    <lineage>
        <taxon>Eukaryota</taxon>
        <taxon>Viridiplantae</taxon>
        <taxon>Streptophyta</taxon>
        <taxon>Embryophyta</taxon>
        <taxon>Tracheophyta</taxon>
        <taxon>Spermatophyta</taxon>
        <taxon>Magnoliopsida</taxon>
        <taxon>Proteales</taxon>
        <taxon>Nelumbonaceae</taxon>
        <taxon>Nelumbo</taxon>
    </lineage>
</organism>
<dbReference type="EMBL" id="DUZY01000004">
    <property type="protein sequence ID" value="DAD35208.1"/>
    <property type="molecule type" value="Genomic_DNA"/>
</dbReference>
<reference evidence="2 3" key="1">
    <citation type="journal article" date="2020" name="Mol. Biol. Evol.">
        <title>Distinct Expression and Methylation Patterns for Genes with Different Fates following a Single Whole-Genome Duplication in Flowering Plants.</title>
        <authorList>
            <person name="Shi T."/>
            <person name="Rahmani R.S."/>
            <person name="Gugger P.F."/>
            <person name="Wang M."/>
            <person name="Li H."/>
            <person name="Zhang Y."/>
            <person name="Li Z."/>
            <person name="Wang Q."/>
            <person name="Van de Peer Y."/>
            <person name="Marchal K."/>
            <person name="Chen J."/>
        </authorList>
    </citation>
    <scope>NUCLEOTIDE SEQUENCE [LARGE SCALE GENOMIC DNA]</scope>
    <source>
        <tissue evidence="2">Leaf</tissue>
    </source>
</reference>
<feature type="signal peptide" evidence="1">
    <location>
        <begin position="1"/>
        <end position="28"/>
    </location>
</feature>
<evidence type="ECO:0000313" key="2">
    <source>
        <dbReference type="EMBL" id="DAD35208.1"/>
    </source>
</evidence>
<accession>A0A822Z148</accession>
<gene>
    <name evidence="2" type="ORF">HUJ06_005848</name>
</gene>
<name>A0A822Z148_NELNU</name>
<keyword evidence="3" id="KW-1185">Reference proteome</keyword>
<dbReference type="Proteomes" id="UP000607653">
    <property type="component" value="Unassembled WGS sequence"/>
</dbReference>
<evidence type="ECO:0000313" key="3">
    <source>
        <dbReference type="Proteomes" id="UP000607653"/>
    </source>
</evidence>
<feature type="chain" id="PRO_5032609211" evidence="1">
    <location>
        <begin position="29"/>
        <end position="79"/>
    </location>
</feature>